<organism evidence="2 3">
    <name type="scientific">Botryotinia fuckeliana (strain T4)</name>
    <name type="common">Noble rot fungus</name>
    <name type="synonym">Botrytis cinerea</name>
    <dbReference type="NCBI Taxonomy" id="999810"/>
    <lineage>
        <taxon>Eukaryota</taxon>
        <taxon>Fungi</taxon>
        <taxon>Dikarya</taxon>
        <taxon>Ascomycota</taxon>
        <taxon>Pezizomycotina</taxon>
        <taxon>Leotiomycetes</taxon>
        <taxon>Helotiales</taxon>
        <taxon>Sclerotiniaceae</taxon>
        <taxon>Botrytis</taxon>
    </lineage>
</organism>
<name>G2YBC8_BOTF4</name>
<dbReference type="Proteomes" id="UP000008177">
    <property type="component" value="Unplaced contigs"/>
</dbReference>
<dbReference type="HOGENOM" id="CLU_950459_0_0_1"/>
<evidence type="ECO:0000259" key="1">
    <source>
        <dbReference type="Pfam" id="PF20150"/>
    </source>
</evidence>
<reference evidence="3" key="1">
    <citation type="journal article" date="2011" name="PLoS Genet.">
        <title>Genomic analysis of the necrotrophic fungal pathogens Sclerotinia sclerotiorum and Botrytis cinerea.</title>
        <authorList>
            <person name="Amselem J."/>
            <person name="Cuomo C.A."/>
            <person name="van Kan J.A."/>
            <person name="Viaud M."/>
            <person name="Benito E.P."/>
            <person name="Couloux A."/>
            <person name="Coutinho P.M."/>
            <person name="de Vries R.P."/>
            <person name="Dyer P.S."/>
            <person name="Fillinger S."/>
            <person name="Fournier E."/>
            <person name="Gout L."/>
            <person name="Hahn M."/>
            <person name="Kohn L."/>
            <person name="Lapalu N."/>
            <person name="Plummer K.M."/>
            <person name="Pradier J.M."/>
            <person name="Quevillon E."/>
            <person name="Sharon A."/>
            <person name="Simon A."/>
            <person name="ten Have A."/>
            <person name="Tudzynski B."/>
            <person name="Tudzynski P."/>
            <person name="Wincker P."/>
            <person name="Andrew M."/>
            <person name="Anthouard V."/>
            <person name="Beever R.E."/>
            <person name="Beffa R."/>
            <person name="Benoit I."/>
            <person name="Bouzid O."/>
            <person name="Brault B."/>
            <person name="Chen Z."/>
            <person name="Choquer M."/>
            <person name="Collemare J."/>
            <person name="Cotton P."/>
            <person name="Danchin E.G."/>
            <person name="Da Silva C."/>
            <person name="Gautier A."/>
            <person name="Giraud C."/>
            <person name="Giraud T."/>
            <person name="Gonzalez C."/>
            <person name="Grossetete S."/>
            <person name="Guldener U."/>
            <person name="Henrissat B."/>
            <person name="Howlett B.J."/>
            <person name="Kodira C."/>
            <person name="Kretschmer M."/>
            <person name="Lappartient A."/>
            <person name="Leroch M."/>
            <person name="Levis C."/>
            <person name="Mauceli E."/>
            <person name="Neuveglise C."/>
            <person name="Oeser B."/>
            <person name="Pearson M."/>
            <person name="Poulain J."/>
            <person name="Poussereau N."/>
            <person name="Quesneville H."/>
            <person name="Rascle C."/>
            <person name="Schumacher J."/>
            <person name="Segurens B."/>
            <person name="Sexton A."/>
            <person name="Silva E."/>
            <person name="Sirven C."/>
            <person name="Soanes D.M."/>
            <person name="Talbot N.J."/>
            <person name="Templeton M."/>
            <person name="Yandava C."/>
            <person name="Yarden O."/>
            <person name="Zeng Q."/>
            <person name="Rollins J.A."/>
            <person name="Lebrun M.H."/>
            <person name="Dickman M."/>
        </authorList>
    </citation>
    <scope>NUCLEOTIDE SEQUENCE [LARGE SCALE GENOMIC DNA]</scope>
    <source>
        <strain evidence="3">T4</strain>
    </source>
</reference>
<gene>
    <name evidence="2" type="ORF">BofuT4_P102200.1</name>
</gene>
<proteinExistence type="predicted"/>
<dbReference type="EMBL" id="FQ790311">
    <property type="protein sequence ID" value="CCD34519.1"/>
    <property type="molecule type" value="Genomic_DNA"/>
</dbReference>
<evidence type="ECO:0000313" key="2">
    <source>
        <dbReference type="EMBL" id="CCD34519.1"/>
    </source>
</evidence>
<accession>G2YBC8</accession>
<dbReference type="InterPro" id="IPR045518">
    <property type="entry name" value="2EXR"/>
</dbReference>
<feature type="domain" description="2EXR" evidence="1">
    <location>
        <begin position="57"/>
        <end position="145"/>
    </location>
</feature>
<protein>
    <recommendedName>
        <fullName evidence="1">2EXR domain-containing protein</fullName>
    </recommendedName>
</protein>
<dbReference type="PANTHER" id="PTHR35910">
    <property type="entry name" value="2EXR DOMAIN-CONTAINING PROTEIN"/>
    <property type="match status" value="1"/>
</dbReference>
<evidence type="ECO:0000313" key="3">
    <source>
        <dbReference type="Proteomes" id="UP000008177"/>
    </source>
</evidence>
<dbReference type="PANTHER" id="PTHR35910:SF6">
    <property type="entry name" value="2EXR DOMAIN-CONTAINING PROTEIN"/>
    <property type="match status" value="1"/>
</dbReference>
<dbReference type="Pfam" id="PF20150">
    <property type="entry name" value="2EXR"/>
    <property type="match status" value="1"/>
</dbReference>
<sequence>MLNCQNPCIASICTSGAEHVPVTRSMRRIVASRYIRSIDICPHSILDGSFLPKLTSFSIFRNLPLELRAQIWTFAFEEPHIVELELLTFMNTTSVPPPRSSSSWSFRNTTPHPLLSTCTESREEVLKRYRSSEHSRYNSLPINFAINSLFLKDLNFGSIQGYWLRNVNYVKSGDCRALLPSIFECVESLVISRTSILNAECEAENIIRYCFPNLCLLIVTVNNRVRNELSSNRTSQFLLHPEDDHHISLLSFAPTTCHWDAIYASRIKVNMQRRFARQERIHRDYVAPVVKVVSAGERYGET</sequence>
<dbReference type="OrthoDB" id="3473305at2759"/>
<dbReference type="AlphaFoldDB" id="G2YBC8"/>
<dbReference type="InParanoid" id="G2YBC8"/>